<sequence length="88" mass="9720">MDATPEKSLYTFEDESRFSPKEKMTLYWQKGIGTGSIVVNGTPVDKSKLESDGSMLIDSGQEVLIFRMWVFPPIPGVDPVGPEGTKKP</sequence>
<evidence type="ECO:0000313" key="2">
    <source>
        <dbReference type="Proteomes" id="UP000836387"/>
    </source>
</evidence>
<dbReference type="EMBL" id="CADEHS020000642">
    <property type="protein sequence ID" value="CAG9955953.1"/>
    <property type="molecule type" value="Genomic_DNA"/>
</dbReference>
<evidence type="ECO:0000313" key="1">
    <source>
        <dbReference type="EMBL" id="CAG9955953.1"/>
    </source>
</evidence>
<protein>
    <submittedName>
        <fullName evidence="1">Uncharacterized protein</fullName>
    </submittedName>
</protein>
<comment type="caution">
    <text evidence="1">The sequence shown here is derived from an EMBL/GenBank/DDBJ whole genome shotgun (WGS) entry which is preliminary data.</text>
</comment>
<reference evidence="1" key="2">
    <citation type="submission" date="2021-10" db="EMBL/GenBank/DDBJ databases">
        <authorList>
            <person name="Piombo E."/>
        </authorList>
    </citation>
    <scope>NUCLEOTIDE SEQUENCE</scope>
</reference>
<organism evidence="1 2">
    <name type="scientific">Clonostachys rosea f. rosea IK726</name>
    <dbReference type="NCBI Taxonomy" id="1349383"/>
    <lineage>
        <taxon>Eukaryota</taxon>
        <taxon>Fungi</taxon>
        <taxon>Dikarya</taxon>
        <taxon>Ascomycota</taxon>
        <taxon>Pezizomycotina</taxon>
        <taxon>Sordariomycetes</taxon>
        <taxon>Hypocreomycetidae</taxon>
        <taxon>Hypocreales</taxon>
        <taxon>Bionectriaceae</taxon>
        <taxon>Clonostachys</taxon>
    </lineage>
</organism>
<name>A0ACA9UTB0_BIOOC</name>
<dbReference type="Proteomes" id="UP000836387">
    <property type="component" value="Unassembled WGS sequence"/>
</dbReference>
<keyword evidence="2" id="KW-1185">Reference proteome</keyword>
<reference evidence="1" key="1">
    <citation type="submission" date="2020-04" db="EMBL/GenBank/DDBJ databases">
        <authorList>
            <person name="Broberg M."/>
        </authorList>
    </citation>
    <scope>NUCLEOTIDE SEQUENCE</scope>
</reference>
<proteinExistence type="predicted"/>
<gene>
    <name evidence="1" type="ORF">CRV2_00017625</name>
</gene>
<accession>A0ACA9UTB0</accession>